<dbReference type="InterPro" id="IPR036217">
    <property type="entry name" value="MethylDNA_cys_MeTrfase_DNAb"/>
</dbReference>
<dbReference type="SUPFAM" id="SSF46767">
    <property type="entry name" value="Methylated DNA-protein cysteine methyltransferase, C-terminal domain"/>
    <property type="match status" value="1"/>
</dbReference>
<dbReference type="Pfam" id="PF01035">
    <property type="entry name" value="DNA_binding_1"/>
    <property type="match status" value="1"/>
</dbReference>
<dbReference type="InterPro" id="IPR036388">
    <property type="entry name" value="WH-like_DNA-bd_sf"/>
</dbReference>
<dbReference type="GO" id="GO:0008168">
    <property type="term" value="F:methyltransferase activity"/>
    <property type="evidence" value="ECO:0007669"/>
    <property type="project" value="UniProtKB-KW"/>
</dbReference>
<evidence type="ECO:0000313" key="4">
    <source>
        <dbReference type="Proteomes" id="UP000034502"/>
    </source>
</evidence>
<feature type="domain" description="Methylated-DNA-[protein]-cysteine S-methyltransferase DNA binding" evidence="2">
    <location>
        <begin position="3"/>
        <end position="88"/>
    </location>
</feature>
<keyword evidence="1" id="KW-0227">DNA damage</keyword>
<dbReference type="InterPro" id="IPR014048">
    <property type="entry name" value="MethylDNA_cys_MeTrfase_DNA-bd"/>
</dbReference>
<dbReference type="AlphaFoldDB" id="A0A0G1RYK5"/>
<dbReference type="Gene3D" id="1.10.10.10">
    <property type="entry name" value="Winged helix-like DNA-binding domain superfamily/Winged helix DNA-binding domain"/>
    <property type="match status" value="1"/>
</dbReference>
<dbReference type="GO" id="GO:0032259">
    <property type="term" value="P:methylation"/>
    <property type="evidence" value="ECO:0007669"/>
    <property type="project" value="UniProtKB-KW"/>
</dbReference>
<dbReference type="PANTHER" id="PTHR42942">
    <property type="entry name" value="6-O-METHYLGUANINE DNA METHYLTRANSFERASE"/>
    <property type="match status" value="1"/>
</dbReference>
<protein>
    <submittedName>
        <fullName evidence="3">Methyltransferase</fullName>
    </submittedName>
</protein>
<evidence type="ECO:0000256" key="1">
    <source>
        <dbReference type="ARBA" id="ARBA00022763"/>
    </source>
</evidence>
<evidence type="ECO:0000259" key="2">
    <source>
        <dbReference type="Pfam" id="PF01035"/>
    </source>
</evidence>
<dbReference type="PANTHER" id="PTHR42942:SF1">
    <property type="entry name" value="ALKYLTRANSFERASE-LIKE PROTEIN 1"/>
    <property type="match status" value="1"/>
</dbReference>
<reference evidence="3 4" key="1">
    <citation type="journal article" date="2015" name="Nature">
        <title>rRNA introns, odd ribosomes, and small enigmatic genomes across a large radiation of phyla.</title>
        <authorList>
            <person name="Brown C.T."/>
            <person name="Hug L.A."/>
            <person name="Thomas B.C."/>
            <person name="Sharon I."/>
            <person name="Castelle C.J."/>
            <person name="Singh A."/>
            <person name="Wilkins M.J."/>
            <person name="Williams K.H."/>
            <person name="Banfield J.F."/>
        </authorList>
    </citation>
    <scope>NUCLEOTIDE SEQUENCE [LARGE SCALE GENOMIC DNA]</scope>
</reference>
<evidence type="ECO:0000313" key="3">
    <source>
        <dbReference type="EMBL" id="KKU62394.1"/>
    </source>
</evidence>
<sequence length="122" mass="13629">MSAFRDRVLQIVSLIPPGRVAAYGQVALYAGFPRGARNVGWILHSSEGLVGPDFPWWRVVNNRGRITIKGSLFFSPHDQADLLRREGILVSEDLKLDIEAFRWRPPSTLSFGSGPIRTPSKN</sequence>
<dbReference type="EMBL" id="LCNU01000049">
    <property type="protein sequence ID" value="KKU62394.1"/>
    <property type="molecule type" value="Genomic_DNA"/>
</dbReference>
<dbReference type="CDD" id="cd06445">
    <property type="entry name" value="ATase"/>
    <property type="match status" value="1"/>
</dbReference>
<keyword evidence="3" id="KW-0489">Methyltransferase</keyword>
<comment type="caution">
    <text evidence="3">The sequence shown here is derived from an EMBL/GenBank/DDBJ whole genome shotgun (WGS) entry which is preliminary data.</text>
</comment>
<organism evidence="3 4">
    <name type="scientific">Candidatus Amesbacteria bacterium GW2011_GWC1_47_15</name>
    <dbReference type="NCBI Taxonomy" id="1618364"/>
    <lineage>
        <taxon>Bacteria</taxon>
        <taxon>Candidatus Amesiibacteriota</taxon>
    </lineage>
</organism>
<name>A0A0G1RYK5_9BACT</name>
<dbReference type="STRING" id="1618364.UX86_C0049G0007"/>
<dbReference type="GO" id="GO:0006281">
    <property type="term" value="P:DNA repair"/>
    <property type="evidence" value="ECO:0007669"/>
    <property type="project" value="InterPro"/>
</dbReference>
<accession>A0A0G1RYK5</accession>
<dbReference type="Proteomes" id="UP000034502">
    <property type="component" value="Unassembled WGS sequence"/>
</dbReference>
<proteinExistence type="predicted"/>
<keyword evidence="3" id="KW-0808">Transferase</keyword>
<gene>
    <name evidence="3" type="ORF">UX86_C0049G0007</name>
</gene>
<dbReference type="InterPro" id="IPR052520">
    <property type="entry name" value="ATL_DNA_repair"/>
</dbReference>